<feature type="modified residue" description="4-aspartylphosphate" evidence="7">
    <location>
        <position position="516"/>
    </location>
</feature>
<keyword evidence="8" id="KW-0472">Membrane</keyword>
<dbReference type="Gene3D" id="3.30.565.10">
    <property type="entry name" value="Histidine kinase-like ATPase, C-terminal domain"/>
    <property type="match status" value="1"/>
</dbReference>
<dbReference type="Pfam" id="PF00072">
    <property type="entry name" value="Response_reg"/>
    <property type="match status" value="1"/>
</dbReference>
<dbReference type="SMART" id="SM00448">
    <property type="entry name" value="REC"/>
    <property type="match status" value="1"/>
</dbReference>
<keyword evidence="8" id="KW-0812">Transmembrane</keyword>
<evidence type="ECO:0000256" key="5">
    <source>
        <dbReference type="ARBA" id="ARBA00022777"/>
    </source>
</evidence>
<protein>
    <recommendedName>
        <fullName evidence="2">histidine kinase</fullName>
        <ecNumber evidence="2">2.7.13.3</ecNumber>
    </recommendedName>
</protein>
<dbReference type="PROSITE" id="PS50109">
    <property type="entry name" value="HIS_KIN"/>
    <property type="match status" value="1"/>
</dbReference>
<dbReference type="PRINTS" id="PR00344">
    <property type="entry name" value="BCTRLSENSOR"/>
</dbReference>
<dbReference type="EC" id="2.7.13.3" evidence="2"/>
<dbReference type="Pfam" id="PF02518">
    <property type="entry name" value="HATPase_c"/>
    <property type="match status" value="1"/>
</dbReference>
<dbReference type="InterPro" id="IPR036890">
    <property type="entry name" value="HATPase_C_sf"/>
</dbReference>
<feature type="domain" description="Histidine kinase" evidence="9">
    <location>
        <begin position="231"/>
        <end position="445"/>
    </location>
</feature>
<evidence type="ECO:0000313" key="12">
    <source>
        <dbReference type="Proteomes" id="UP001589844"/>
    </source>
</evidence>
<dbReference type="CDD" id="cd00156">
    <property type="entry name" value="REC"/>
    <property type="match status" value="1"/>
</dbReference>
<dbReference type="CDD" id="cd00075">
    <property type="entry name" value="HATPase"/>
    <property type="match status" value="1"/>
</dbReference>
<dbReference type="SMART" id="SM00387">
    <property type="entry name" value="HATPase_c"/>
    <property type="match status" value="1"/>
</dbReference>
<dbReference type="SMART" id="SM00388">
    <property type="entry name" value="HisKA"/>
    <property type="match status" value="1"/>
</dbReference>
<organism evidence="11 12">
    <name type="scientific">Undibacterium danionis</name>
    <dbReference type="NCBI Taxonomy" id="1812100"/>
    <lineage>
        <taxon>Bacteria</taxon>
        <taxon>Pseudomonadati</taxon>
        <taxon>Pseudomonadota</taxon>
        <taxon>Betaproteobacteria</taxon>
        <taxon>Burkholderiales</taxon>
        <taxon>Oxalobacteraceae</taxon>
        <taxon>Undibacterium</taxon>
    </lineage>
</organism>
<dbReference type="SUPFAM" id="SSF52172">
    <property type="entry name" value="CheY-like"/>
    <property type="match status" value="1"/>
</dbReference>
<evidence type="ECO:0000256" key="4">
    <source>
        <dbReference type="ARBA" id="ARBA00022679"/>
    </source>
</evidence>
<dbReference type="GO" id="GO:0005524">
    <property type="term" value="F:ATP binding"/>
    <property type="evidence" value="ECO:0007669"/>
    <property type="project" value="UniProtKB-KW"/>
</dbReference>
<dbReference type="PROSITE" id="PS50110">
    <property type="entry name" value="RESPONSE_REGULATORY"/>
    <property type="match status" value="1"/>
</dbReference>
<feature type="transmembrane region" description="Helical" evidence="8">
    <location>
        <begin position="129"/>
        <end position="156"/>
    </location>
</feature>
<keyword evidence="8" id="KW-1133">Transmembrane helix</keyword>
<dbReference type="InterPro" id="IPR003661">
    <property type="entry name" value="HisK_dim/P_dom"/>
</dbReference>
<dbReference type="InterPro" id="IPR011006">
    <property type="entry name" value="CheY-like_superfamily"/>
</dbReference>
<dbReference type="CDD" id="cd00082">
    <property type="entry name" value="HisKA"/>
    <property type="match status" value="1"/>
</dbReference>
<dbReference type="SUPFAM" id="SSF47384">
    <property type="entry name" value="Homodimeric domain of signal transducing histidine kinase"/>
    <property type="match status" value="1"/>
</dbReference>
<comment type="catalytic activity">
    <reaction evidence="1">
        <text>ATP + protein L-histidine = ADP + protein N-phospho-L-histidine.</text>
        <dbReference type="EC" id="2.7.13.3"/>
    </reaction>
</comment>
<dbReference type="RefSeq" id="WP_390210141.1">
    <property type="nucleotide sequence ID" value="NZ_JBHLXJ010000003.1"/>
</dbReference>
<dbReference type="Gene3D" id="1.10.287.130">
    <property type="match status" value="1"/>
</dbReference>
<dbReference type="SUPFAM" id="SSF55874">
    <property type="entry name" value="ATPase domain of HSP90 chaperone/DNA topoisomerase II/histidine kinase"/>
    <property type="match status" value="1"/>
</dbReference>
<evidence type="ECO:0000259" key="9">
    <source>
        <dbReference type="PROSITE" id="PS50109"/>
    </source>
</evidence>
<keyword evidence="6" id="KW-0902">Two-component regulatory system</keyword>
<gene>
    <name evidence="11" type="ORF">ACFFJH_03710</name>
</gene>
<comment type="caution">
    <text evidence="11">The sequence shown here is derived from an EMBL/GenBank/DDBJ whole genome shotgun (WGS) entry which is preliminary data.</text>
</comment>
<dbReference type="InterPro" id="IPR003594">
    <property type="entry name" value="HATPase_dom"/>
</dbReference>
<dbReference type="PANTHER" id="PTHR43711:SF1">
    <property type="entry name" value="HISTIDINE KINASE 1"/>
    <property type="match status" value="1"/>
</dbReference>
<dbReference type="InterPro" id="IPR001789">
    <property type="entry name" value="Sig_transdc_resp-reg_receiver"/>
</dbReference>
<feature type="transmembrane region" description="Helical" evidence="8">
    <location>
        <begin position="27"/>
        <end position="44"/>
    </location>
</feature>
<keyword evidence="3 7" id="KW-0597">Phosphoprotein</keyword>
<reference evidence="11 12" key="1">
    <citation type="submission" date="2024-09" db="EMBL/GenBank/DDBJ databases">
        <authorList>
            <person name="Sun Q."/>
            <person name="Mori K."/>
        </authorList>
    </citation>
    <scope>NUCLEOTIDE SEQUENCE [LARGE SCALE GENOMIC DNA]</scope>
    <source>
        <strain evidence="11 12">CCM 8677</strain>
    </source>
</reference>
<dbReference type="InterPro" id="IPR050736">
    <property type="entry name" value="Sensor_HK_Regulatory"/>
</dbReference>
<accession>A0ABV6IAR9</accession>
<dbReference type="Proteomes" id="UP001589844">
    <property type="component" value="Unassembled WGS sequence"/>
</dbReference>
<dbReference type="InterPro" id="IPR004358">
    <property type="entry name" value="Sig_transdc_His_kin-like_C"/>
</dbReference>
<name>A0ABV6IAR9_9BURK</name>
<sequence>MHPLNDVPSETELFDGLWNAVSRDFKWVALPVLVTNLFIFLLVYRDVPLWASLGWLCLASTIPLCRPLIMRWIAQGGQRAVHVRLRMLTVVCILHGSIRSLSIAFFPFIPDLSKALLSLIQVSVCTSAIATLAGYLPLVLGFVGPILGSLSLMWFAYPVRHQDKQENIGFWIGGMLLLLLLMTAIQAKNFYANFKESFILRFQQRGLAESLKLALTQAESSNRAKTKFLAAASHDLRQPLHSLALFAMALKRRQLDARSAEISDCILQSTQALALQMDGLLDISKLDAGVITVEHQVFQLNQLVERLVQELRPIAEQKHLNLKYLAAEELMTKTDPVLLERMLRNLLDNAIKYSHQGSVELKICALVGQILVSIQDTGIGIALHEQDHIFEEFYQLDNPERDRTKGLGLGLAIVRRIANLLEIPLSLHSQENRGSCFELMLPLITSDISLKIHKQQIATALDYRILIIAIVDDEPSVRQGMSVLLTELGCQVHQADSSEALSVICQHVKPDLILADFRLRGSDNGVVAISKARQIWPQTPAVLISGDTEKSSLIAAAELGVPLHHKPVSFDILQRELERAVKHKYSGVNNGS</sequence>
<feature type="transmembrane region" description="Helical" evidence="8">
    <location>
        <begin position="168"/>
        <end position="187"/>
    </location>
</feature>
<dbReference type="EMBL" id="JBHLXJ010000003">
    <property type="protein sequence ID" value="MFC0348902.1"/>
    <property type="molecule type" value="Genomic_DNA"/>
</dbReference>
<keyword evidence="5" id="KW-0418">Kinase</keyword>
<evidence type="ECO:0000259" key="10">
    <source>
        <dbReference type="PROSITE" id="PS50110"/>
    </source>
</evidence>
<dbReference type="Gene3D" id="3.40.50.2300">
    <property type="match status" value="1"/>
</dbReference>
<dbReference type="PANTHER" id="PTHR43711">
    <property type="entry name" value="TWO-COMPONENT HISTIDINE KINASE"/>
    <property type="match status" value="1"/>
</dbReference>
<dbReference type="InterPro" id="IPR005467">
    <property type="entry name" value="His_kinase_dom"/>
</dbReference>
<evidence type="ECO:0000256" key="3">
    <source>
        <dbReference type="ARBA" id="ARBA00022553"/>
    </source>
</evidence>
<evidence type="ECO:0000256" key="7">
    <source>
        <dbReference type="PROSITE-ProRule" id="PRU00169"/>
    </source>
</evidence>
<evidence type="ECO:0000313" key="11">
    <source>
        <dbReference type="EMBL" id="MFC0348902.1"/>
    </source>
</evidence>
<feature type="domain" description="Response regulatory" evidence="10">
    <location>
        <begin position="467"/>
        <end position="581"/>
    </location>
</feature>
<evidence type="ECO:0000256" key="8">
    <source>
        <dbReference type="SAM" id="Phobius"/>
    </source>
</evidence>
<keyword evidence="11" id="KW-0547">Nucleotide-binding</keyword>
<dbReference type="InterPro" id="IPR036097">
    <property type="entry name" value="HisK_dim/P_sf"/>
</dbReference>
<evidence type="ECO:0000256" key="1">
    <source>
        <dbReference type="ARBA" id="ARBA00000085"/>
    </source>
</evidence>
<evidence type="ECO:0000256" key="6">
    <source>
        <dbReference type="ARBA" id="ARBA00023012"/>
    </source>
</evidence>
<evidence type="ECO:0000256" key="2">
    <source>
        <dbReference type="ARBA" id="ARBA00012438"/>
    </source>
</evidence>
<keyword evidence="4" id="KW-0808">Transferase</keyword>
<proteinExistence type="predicted"/>
<dbReference type="Pfam" id="PF00512">
    <property type="entry name" value="HisKA"/>
    <property type="match status" value="1"/>
</dbReference>
<feature type="transmembrane region" description="Helical" evidence="8">
    <location>
        <begin position="85"/>
        <end position="109"/>
    </location>
</feature>
<keyword evidence="12" id="KW-1185">Reference proteome</keyword>
<keyword evidence="11" id="KW-0067">ATP-binding</keyword>